<keyword evidence="10" id="KW-1185">Reference proteome</keyword>
<feature type="chain" id="PRO_5040888840" evidence="6">
    <location>
        <begin position="22"/>
        <end position="495"/>
    </location>
</feature>
<dbReference type="PROSITE" id="PS51763">
    <property type="entry name" value="CBM10"/>
    <property type="match status" value="1"/>
</dbReference>
<dbReference type="PROSITE" id="PS51764">
    <property type="entry name" value="GH26"/>
    <property type="match status" value="1"/>
</dbReference>
<proteinExistence type="inferred from homology"/>
<evidence type="ECO:0000256" key="3">
    <source>
        <dbReference type="ARBA" id="ARBA00023295"/>
    </source>
</evidence>
<sequence>MMRTNLIRAVALAWAALGLSACGSSGGGSAPTTSGNSSQSSTSAISSSSSVASSEGSSSSASSNTSSAGSSLTAIIPNAASNGTPYCRYSEADNGWGWENSHNCVVYQSAADPGIGEFDHCKVGAEEIAYCDSGDSDWQINGNQVCIARNFCPGNSAKTQTSLSPELVTPEASETAQQVFTYLHSIWGEKMLSGQMDLTWADDVDMHQRVLDDTGKSPAIMGYDFMNYGAYTYGSGLTQTEEAIEYWNQGGLVTFAWHWRDPSGETKNFYASQDDASKNAAFTIPVANGELDTTSEAFTALERDVDLIAGELQKLENAGVPVLWRPLHEAAGGWFWWGRARTDGVPAGYAQTLLWRYMFQRLTEHHGLDNLIWVWNGQNAIWYPGDDVVDIVSTDIYDGERNYESQKTLYEVTKAYPHREKMVALSENSNIPDPDAMAADNAWWLWFMVWNDGALDTMDDHSNNFWTGEYYNTDAHKKHVYEHELVITRDELPEF</sequence>
<dbReference type="RefSeq" id="WP_253967888.1">
    <property type="nucleotide sequence ID" value="NZ_JAMFTH010000002.1"/>
</dbReference>
<comment type="caution">
    <text evidence="9">The sequence shown here is derived from an EMBL/GenBank/DDBJ whole genome shotgun (WGS) entry which is preliminary data.</text>
</comment>
<feature type="domain" description="CBM10" evidence="7">
    <location>
        <begin position="76"/>
        <end position="107"/>
    </location>
</feature>
<reference evidence="9" key="2">
    <citation type="submission" date="2023-01" db="EMBL/GenBank/DDBJ databases">
        <title>Gilvimarinus xylanilyticus HB14 isolated from Caulerpa lentillifera aquaculture base in Hainan, China.</title>
        <authorList>
            <person name="Zhang Y.-J."/>
        </authorList>
    </citation>
    <scope>NUCLEOTIDE SEQUENCE</scope>
    <source>
        <strain evidence="9">HB14</strain>
    </source>
</reference>
<dbReference type="SMART" id="SM01064">
    <property type="entry name" value="CBM_10"/>
    <property type="match status" value="2"/>
</dbReference>
<dbReference type="InterPro" id="IPR022790">
    <property type="entry name" value="GH26_dom"/>
</dbReference>
<feature type="domain" description="GH26" evidence="8">
    <location>
        <begin position="174"/>
        <end position="490"/>
    </location>
</feature>
<feature type="active site" description="Nucleophile" evidence="4">
    <location>
        <position position="427"/>
    </location>
</feature>
<evidence type="ECO:0000313" key="10">
    <source>
        <dbReference type="Proteomes" id="UP001139319"/>
    </source>
</evidence>
<dbReference type="InterPro" id="IPR009031">
    <property type="entry name" value="CBM10"/>
</dbReference>
<evidence type="ECO:0000256" key="4">
    <source>
        <dbReference type="PROSITE-ProRule" id="PRU01100"/>
    </source>
</evidence>
<evidence type="ECO:0000259" key="8">
    <source>
        <dbReference type="PROSITE" id="PS51764"/>
    </source>
</evidence>
<reference evidence="9" key="1">
    <citation type="submission" date="2022-05" db="EMBL/GenBank/DDBJ databases">
        <authorList>
            <person name="Sun H.-N."/>
        </authorList>
    </citation>
    <scope>NUCLEOTIDE SEQUENCE</scope>
    <source>
        <strain evidence="9">HB14</strain>
    </source>
</reference>
<dbReference type="Gene3D" id="2.30.32.30">
    <property type="entry name" value="CBM10"/>
    <property type="match status" value="1"/>
</dbReference>
<name>A0A9X2KU95_9GAMM</name>
<dbReference type="EMBL" id="JAMFTH010000002">
    <property type="protein sequence ID" value="MCP8899593.1"/>
    <property type="molecule type" value="Genomic_DNA"/>
</dbReference>
<dbReference type="InterPro" id="IPR036601">
    <property type="entry name" value="CBM10_sf"/>
</dbReference>
<dbReference type="PANTHER" id="PTHR40079">
    <property type="entry name" value="MANNAN ENDO-1,4-BETA-MANNOSIDASE E-RELATED"/>
    <property type="match status" value="1"/>
</dbReference>
<dbReference type="PROSITE" id="PS51257">
    <property type="entry name" value="PROKAR_LIPOPROTEIN"/>
    <property type="match status" value="1"/>
</dbReference>
<evidence type="ECO:0000256" key="1">
    <source>
        <dbReference type="ARBA" id="ARBA00007754"/>
    </source>
</evidence>
<dbReference type="GO" id="GO:0030248">
    <property type="term" value="F:cellulose binding"/>
    <property type="evidence" value="ECO:0007669"/>
    <property type="project" value="InterPro"/>
</dbReference>
<feature type="active site" description="Proton donor" evidence="4">
    <location>
        <position position="329"/>
    </location>
</feature>
<feature type="compositionally biased region" description="Low complexity" evidence="5">
    <location>
        <begin position="30"/>
        <end position="69"/>
    </location>
</feature>
<evidence type="ECO:0000256" key="6">
    <source>
        <dbReference type="SAM" id="SignalP"/>
    </source>
</evidence>
<dbReference type="InterPro" id="IPR000805">
    <property type="entry name" value="Glyco_hydro_26"/>
</dbReference>
<dbReference type="Pfam" id="PF02156">
    <property type="entry name" value="Glyco_hydro_26"/>
    <property type="match status" value="1"/>
</dbReference>
<feature type="region of interest" description="Disordered" evidence="5">
    <location>
        <begin position="28"/>
        <end position="69"/>
    </location>
</feature>
<dbReference type="Gene3D" id="3.20.20.80">
    <property type="entry name" value="Glycosidases"/>
    <property type="match status" value="1"/>
</dbReference>
<keyword evidence="3 4" id="KW-0326">Glycosidase</keyword>
<dbReference type="GO" id="GO:0016985">
    <property type="term" value="F:mannan endo-1,4-beta-mannosidase activity"/>
    <property type="evidence" value="ECO:0007669"/>
    <property type="project" value="InterPro"/>
</dbReference>
<evidence type="ECO:0000256" key="5">
    <source>
        <dbReference type="SAM" id="MobiDB-lite"/>
    </source>
</evidence>
<evidence type="ECO:0000313" key="9">
    <source>
        <dbReference type="EMBL" id="MCP8899593.1"/>
    </source>
</evidence>
<dbReference type="InterPro" id="IPR017853">
    <property type="entry name" value="GH"/>
</dbReference>
<dbReference type="PRINTS" id="PR00739">
    <property type="entry name" value="GLHYDRLASE26"/>
</dbReference>
<dbReference type="AlphaFoldDB" id="A0A9X2KU95"/>
<feature type="signal peptide" evidence="6">
    <location>
        <begin position="1"/>
        <end position="21"/>
    </location>
</feature>
<gene>
    <name evidence="9" type="ORF">M6D89_09805</name>
</gene>
<accession>A0A9X2KU95</accession>
<evidence type="ECO:0000256" key="2">
    <source>
        <dbReference type="ARBA" id="ARBA00022801"/>
    </source>
</evidence>
<dbReference type="PANTHER" id="PTHR40079:SF4">
    <property type="entry name" value="GH26 DOMAIN-CONTAINING PROTEIN-RELATED"/>
    <property type="match status" value="1"/>
</dbReference>
<protein>
    <submittedName>
        <fullName evidence="9">Mannan endo-1,4-beta-mannosidase</fullName>
    </submittedName>
</protein>
<evidence type="ECO:0000259" key="7">
    <source>
        <dbReference type="PROSITE" id="PS51763"/>
    </source>
</evidence>
<dbReference type="Proteomes" id="UP001139319">
    <property type="component" value="Unassembled WGS sequence"/>
</dbReference>
<dbReference type="InterPro" id="IPR002883">
    <property type="entry name" value="CBM10/Dockerin_dom"/>
</dbReference>
<comment type="similarity">
    <text evidence="1 4">Belongs to the glycosyl hydrolase 26 family.</text>
</comment>
<keyword evidence="2 4" id="KW-0378">Hydrolase</keyword>
<keyword evidence="6" id="KW-0732">Signal</keyword>
<dbReference type="SUPFAM" id="SSF51445">
    <property type="entry name" value="(Trans)glycosidases"/>
    <property type="match status" value="1"/>
</dbReference>
<organism evidence="9 10">
    <name type="scientific">Gilvimarinus xylanilyticus</name>
    <dbReference type="NCBI Taxonomy" id="2944139"/>
    <lineage>
        <taxon>Bacteria</taxon>
        <taxon>Pseudomonadati</taxon>
        <taxon>Pseudomonadota</taxon>
        <taxon>Gammaproteobacteria</taxon>
        <taxon>Cellvibrionales</taxon>
        <taxon>Cellvibrionaceae</taxon>
        <taxon>Gilvimarinus</taxon>
    </lineage>
</organism>
<dbReference type="GO" id="GO:0006080">
    <property type="term" value="P:substituted mannan metabolic process"/>
    <property type="evidence" value="ECO:0007669"/>
    <property type="project" value="InterPro"/>
</dbReference>